<comment type="subcellular location">
    <subcellularLocation>
        <location evidence="1">Cell membrane</location>
        <topology evidence="1">Multi-pass membrane protein</topology>
    </subcellularLocation>
</comment>
<evidence type="ECO:0000313" key="8">
    <source>
        <dbReference type="Proteomes" id="UP000183995"/>
    </source>
</evidence>
<keyword evidence="4 6" id="KW-1133">Transmembrane helix</keyword>
<feature type="transmembrane region" description="Helical" evidence="6">
    <location>
        <begin position="237"/>
        <end position="256"/>
    </location>
</feature>
<dbReference type="RefSeq" id="WP_073080622.1">
    <property type="nucleotide sequence ID" value="NZ_FQXV01000011.1"/>
</dbReference>
<dbReference type="CDD" id="cd06580">
    <property type="entry name" value="TM_PBP1_transp_TpRbsC_like"/>
    <property type="match status" value="1"/>
</dbReference>
<feature type="transmembrane region" description="Helical" evidence="6">
    <location>
        <begin position="63"/>
        <end position="87"/>
    </location>
</feature>
<dbReference type="PANTHER" id="PTHR43370">
    <property type="entry name" value="SUGAR ABC TRANSPORTER INTEGRAL MEMBRANE PROTEIN-RELATED"/>
    <property type="match status" value="1"/>
</dbReference>
<dbReference type="Proteomes" id="UP000183995">
    <property type="component" value="Unassembled WGS sequence"/>
</dbReference>
<feature type="transmembrane region" description="Helical" evidence="6">
    <location>
        <begin position="263"/>
        <end position="280"/>
    </location>
</feature>
<keyword evidence="5 6" id="KW-0472">Membrane</keyword>
<dbReference type="STRING" id="1123282.SAMN02745823_02995"/>
<keyword evidence="3 6" id="KW-0812">Transmembrane</keyword>
<dbReference type="GO" id="GO:0022857">
    <property type="term" value="F:transmembrane transporter activity"/>
    <property type="evidence" value="ECO:0007669"/>
    <property type="project" value="InterPro"/>
</dbReference>
<evidence type="ECO:0000256" key="2">
    <source>
        <dbReference type="ARBA" id="ARBA00022475"/>
    </source>
</evidence>
<keyword evidence="2" id="KW-1003">Cell membrane</keyword>
<evidence type="ECO:0000256" key="4">
    <source>
        <dbReference type="ARBA" id="ARBA00022989"/>
    </source>
</evidence>
<name>A0A1M5YYF2_9FIRM</name>
<evidence type="ECO:0000256" key="6">
    <source>
        <dbReference type="SAM" id="Phobius"/>
    </source>
</evidence>
<dbReference type="OrthoDB" id="9792579at2"/>
<feature type="transmembrane region" description="Helical" evidence="6">
    <location>
        <begin position="34"/>
        <end position="56"/>
    </location>
</feature>
<feature type="transmembrane region" description="Helical" evidence="6">
    <location>
        <begin position="208"/>
        <end position="225"/>
    </location>
</feature>
<accession>A0A1M5YYF2</accession>
<dbReference type="EMBL" id="FQXV01000011">
    <property type="protein sequence ID" value="SHI16970.1"/>
    <property type="molecule type" value="Genomic_DNA"/>
</dbReference>
<evidence type="ECO:0000256" key="3">
    <source>
        <dbReference type="ARBA" id="ARBA00022692"/>
    </source>
</evidence>
<dbReference type="InterPro" id="IPR001851">
    <property type="entry name" value="ABC_transp_permease"/>
</dbReference>
<feature type="transmembrane region" description="Helical" evidence="6">
    <location>
        <begin position="156"/>
        <end position="178"/>
    </location>
</feature>
<evidence type="ECO:0000313" key="7">
    <source>
        <dbReference type="EMBL" id="SHI16970.1"/>
    </source>
</evidence>
<reference evidence="7 8" key="1">
    <citation type="submission" date="2016-11" db="EMBL/GenBank/DDBJ databases">
        <authorList>
            <person name="Jaros S."/>
            <person name="Januszkiewicz K."/>
            <person name="Wedrychowicz H."/>
        </authorList>
    </citation>
    <scope>NUCLEOTIDE SEQUENCE [LARGE SCALE GENOMIC DNA]</scope>
    <source>
        <strain evidence="7 8">DSM 10068</strain>
    </source>
</reference>
<feature type="transmembrane region" description="Helical" evidence="6">
    <location>
        <begin position="292"/>
        <end position="308"/>
    </location>
</feature>
<proteinExistence type="predicted"/>
<evidence type="ECO:0000256" key="1">
    <source>
        <dbReference type="ARBA" id="ARBA00004651"/>
    </source>
</evidence>
<organism evidence="7 8">
    <name type="scientific">Sporobacter termitidis DSM 10068</name>
    <dbReference type="NCBI Taxonomy" id="1123282"/>
    <lineage>
        <taxon>Bacteria</taxon>
        <taxon>Bacillati</taxon>
        <taxon>Bacillota</taxon>
        <taxon>Clostridia</taxon>
        <taxon>Eubacteriales</taxon>
        <taxon>Oscillospiraceae</taxon>
        <taxon>Sporobacter</taxon>
    </lineage>
</organism>
<dbReference type="Pfam" id="PF02653">
    <property type="entry name" value="BPD_transp_2"/>
    <property type="match status" value="1"/>
</dbReference>
<dbReference type="GO" id="GO:0005886">
    <property type="term" value="C:plasma membrane"/>
    <property type="evidence" value="ECO:0007669"/>
    <property type="project" value="UniProtKB-SubCell"/>
</dbReference>
<gene>
    <name evidence="7" type="ORF">SAMN02745823_02995</name>
</gene>
<dbReference type="PANTHER" id="PTHR43370:SF2">
    <property type="entry name" value="ABC TRANSPORTER PERMEASE PROTEIN"/>
    <property type="match status" value="1"/>
</dbReference>
<keyword evidence="8" id="KW-1185">Reference proteome</keyword>
<evidence type="ECO:0000256" key="5">
    <source>
        <dbReference type="ARBA" id="ARBA00023136"/>
    </source>
</evidence>
<sequence length="328" mass="34657">MTDVLNFLVAAVLALCPLLLGTLGETLTEKSGNLNLGVEGMMFMGGVAGLAGSIYYEKAAAHPVAWVSVVIALVCAFLCAAFGAFLYSVLTISLRANQNVTGLALTIFGTGFGNFFGELLGNSAGGYAAVGDVTKGAFNNGIFPGLANIPVVGKLLFSYNFMVYLSIALALVMAYILYRTRTGLNLRAVGEKHAAADAAGVNVTAYKYLATCVGGGISGLGGLYIVMNSSNGVGGVWVHNCIAGYGWLSVALVIFATWHPSRAILCALIFGGLSVMRYYFPVSFIPSSIYEVFPYIATIVVLVSVSMRRRRKNQPPASLGLAYFREER</sequence>
<protein>
    <submittedName>
        <fullName evidence="7">Nucleoside ABC transporter membrane protein</fullName>
    </submittedName>
</protein>
<dbReference type="AlphaFoldDB" id="A0A1M5YYF2"/>